<feature type="region of interest" description="Disordered" evidence="6">
    <location>
        <begin position="1"/>
        <end position="20"/>
    </location>
</feature>
<dbReference type="SMART" id="SM00659">
    <property type="entry name" value="RPOLCX"/>
    <property type="match status" value="1"/>
</dbReference>
<dbReference type="PANTHER" id="PTHR12056:SF2">
    <property type="entry name" value="GEO11084P1"/>
    <property type="match status" value="1"/>
</dbReference>
<dbReference type="InterPro" id="IPR006591">
    <property type="entry name" value="RNAP_P/RPABC4"/>
</dbReference>
<dbReference type="GO" id="GO:0003677">
    <property type="term" value="F:DNA binding"/>
    <property type="evidence" value="ECO:0007669"/>
    <property type="project" value="InterPro"/>
</dbReference>
<dbReference type="EMBL" id="AHZU02001161">
    <property type="protein sequence ID" value="KFG35526.1"/>
    <property type="molecule type" value="Genomic_DNA"/>
</dbReference>
<proteinExistence type="inferred from homology"/>
<dbReference type="FunFam" id="2.20.28.30:FF:000004">
    <property type="entry name" value="DNA-directed RNA polymerases I"/>
    <property type="match status" value="1"/>
</dbReference>
<keyword evidence="7" id="KW-0240">DNA-directed RNA polymerase</keyword>
<comment type="subcellular location">
    <subcellularLocation>
        <location evidence="1">Nucleus</location>
    </subcellularLocation>
</comment>
<keyword evidence="2" id="KW-0479">Metal-binding</keyword>
<sequence length="69" mass="7475">MNVGGGGMGRPQGSGLDDGNSQVEPVTYICGECGCDVMLQPNAAVRCRSCGSRILYKKRSRKMMQYEAR</sequence>
<dbReference type="PANTHER" id="PTHR12056">
    <property type="entry name" value="DNA-DIRECTED RNA POLYMERASES I, II, AND III"/>
    <property type="match status" value="1"/>
</dbReference>
<evidence type="ECO:0000313" key="8">
    <source>
        <dbReference type="Proteomes" id="UP000028837"/>
    </source>
</evidence>
<keyword evidence="4" id="KW-0539">Nucleus</keyword>
<reference evidence="7 8" key="1">
    <citation type="submission" date="2014-02" db="EMBL/GenBank/DDBJ databases">
        <authorList>
            <person name="Sibley D."/>
            <person name="Venepally P."/>
            <person name="Karamycheva S."/>
            <person name="Hadjithomas M."/>
            <person name="Khan A."/>
            <person name="Brunk B."/>
            <person name="Roos D."/>
            <person name="Caler E."/>
            <person name="Lorenzi H."/>
        </authorList>
    </citation>
    <scope>NUCLEOTIDE SEQUENCE [LARGE SCALE GENOMIC DNA]</scope>
    <source>
        <strain evidence="7 8">GAB2-2007-GAL-DOM2</strain>
    </source>
</reference>
<dbReference type="Pfam" id="PF03604">
    <property type="entry name" value="Zn_ribbon_RPAB4"/>
    <property type="match status" value="1"/>
</dbReference>
<dbReference type="InterPro" id="IPR029040">
    <property type="entry name" value="RPABC4/Spt4"/>
</dbReference>
<name>A0A086JTQ8_TOXGO</name>
<dbReference type="GO" id="GO:0005736">
    <property type="term" value="C:RNA polymerase I complex"/>
    <property type="evidence" value="ECO:0007669"/>
    <property type="project" value="TreeGrafter"/>
</dbReference>
<gene>
    <name evidence="7" type="ORF">TGDOM2_254140</name>
</gene>
<organism evidence="7 8">
    <name type="scientific">Toxoplasma gondii GAB2-2007-GAL-DOM2</name>
    <dbReference type="NCBI Taxonomy" id="1130820"/>
    <lineage>
        <taxon>Eukaryota</taxon>
        <taxon>Sar</taxon>
        <taxon>Alveolata</taxon>
        <taxon>Apicomplexa</taxon>
        <taxon>Conoidasida</taxon>
        <taxon>Coccidia</taxon>
        <taxon>Eucoccidiorida</taxon>
        <taxon>Eimeriorina</taxon>
        <taxon>Sarcocystidae</taxon>
        <taxon>Toxoplasma</taxon>
    </lineage>
</organism>
<dbReference type="GO" id="GO:0006351">
    <property type="term" value="P:DNA-templated transcription"/>
    <property type="evidence" value="ECO:0007669"/>
    <property type="project" value="InterPro"/>
</dbReference>
<dbReference type="SUPFAM" id="SSF63393">
    <property type="entry name" value="RNA polymerase subunits"/>
    <property type="match status" value="1"/>
</dbReference>
<evidence type="ECO:0000256" key="6">
    <source>
        <dbReference type="SAM" id="MobiDB-lite"/>
    </source>
</evidence>
<dbReference type="InterPro" id="IPR039747">
    <property type="entry name" value="RPABC4"/>
</dbReference>
<comment type="similarity">
    <text evidence="5">Belongs to the archaeal Rpo12/eukaryotic RPC10 RNA polymerase subunit family.</text>
</comment>
<dbReference type="OrthoDB" id="5585087at2759"/>
<evidence type="ECO:0000256" key="5">
    <source>
        <dbReference type="ARBA" id="ARBA00025770"/>
    </source>
</evidence>
<feature type="compositionally biased region" description="Gly residues" evidence="6">
    <location>
        <begin position="1"/>
        <end position="12"/>
    </location>
</feature>
<evidence type="ECO:0000313" key="7">
    <source>
        <dbReference type="EMBL" id="KFG35526.1"/>
    </source>
</evidence>
<accession>A0A086JTQ8</accession>
<dbReference type="GO" id="GO:0003899">
    <property type="term" value="F:DNA-directed RNA polymerase activity"/>
    <property type="evidence" value="ECO:0007669"/>
    <property type="project" value="InterPro"/>
</dbReference>
<keyword evidence="3" id="KW-0862">Zinc</keyword>
<keyword evidence="7" id="KW-0804">Transcription</keyword>
<protein>
    <submittedName>
        <fullName evidence="7">DNA-directed RNA polymerase II RPABC4</fullName>
    </submittedName>
</protein>
<dbReference type="Proteomes" id="UP000028837">
    <property type="component" value="Unassembled WGS sequence"/>
</dbReference>
<dbReference type="GO" id="GO:0005665">
    <property type="term" value="C:RNA polymerase II, core complex"/>
    <property type="evidence" value="ECO:0007669"/>
    <property type="project" value="TreeGrafter"/>
</dbReference>
<dbReference type="AlphaFoldDB" id="A0A086JTQ8"/>
<evidence type="ECO:0000256" key="2">
    <source>
        <dbReference type="ARBA" id="ARBA00022723"/>
    </source>
</evidence>
<evidence type="ECO:0000256" key="4">
    <source>
        <dbReference type="ARBA" id="ARBA00023242"/>
    </source>
</evidence>
<evidence type="ECO:0000256" key="1">
    <source>
        <dbReference type="ARBA" id="ARBA00004123"/>
    </source>
</evidence>
<dbReference type="GO" id="GO:0005666">
    <property type="term" value="C:RNA polymerase III complex"/>
    <property type="evidence" value="ECO:0007669"/>
    <property type="project" value="TreeGrafter"/>
</dbReference>
<evidence type="ECO:0000256" key="3">
    <source>
        <dbReference type="ARBA" id="ARBA00022833"/>
    </source>
</evidence>
<comment type="caution">
    <text evidence="7">The sequence shown here is derived from an EMBL/GenBank/DDBJ whole genome shotgun (WGS) entry which is preliminary data.</text>
</comment>
<dbReference type="VEuPathDB" id="ToxoDB:TGDOM2_254140"/>
<dbReference type="Gene3D" id="2.20.28.30">
    <property type="entry name" value="RNA polymerase ii, chain L"/>
    <property type="match status" value="1"/>
</dbReference>
<dbReference type="GO" id="GO:0008270">
    <property type="term" value="F:zinc ion binding"/>
    <property type="evidence" value="ECO:0007669"/>
    <property type="project" value="InterPro"/>
</dbReference>